<proteinExistence type="predicted"/>
<reference evidence="1 2" key="1">
    <citation type="journal article" date="2019" name="ISME J.">
        <title>Candidatus Macondimonas diazotrophica, a novel gammaproteobacterial genus dominating crude-oil-contaminated coastal sediments.</title>
        <authorList>
            <person name="Karthikeyan S."/>
            <person name="Konstantinidis K."/>
        </authorList>
    </citation>
    <scope>NUCLEOTIDE SEQUENCE [LARGE SCALE GENOMIC DNA]</scope>
    <source>
        <strain evidence="1 2">KTK01</strain>
    </source>
</reference>
<dbReference type="Proteomes" id="UP000297890">
    <property type="component" value="Unassembled WGS sequence"/>
</dbReference>
<comment type="caution">
    <text evidence="1">The sequence shown here is derived from an EMBL/GenBank/DDBJ whole genome shotgun (WGS) entry which is preliminary data.</text>
</comment>
<dbReference type="AlphaFoldDB" id="A0A4Z0F794"/>
<evidence type="ECO:0000313" key="2">
    <source>
        <dbReference type="Proteomes" id="UP000297890"/>
    </source>
</evidence>
<evidence type="ECO:0000313" key="1">
    <source>
        <dbReference type="EMBL" id="TFZ81290.1"/>
    </source>
</evidence>
<gene>
    <name evidence="1" type="ORF">E4680_13060</name>
</gene>
<sequence length="88" mass="9932">MNRINPTVEEIDEATVEINRLYGITVGAMIHGRDIDPQDWEIMCALTEHDKGDNVGHVSQELARLLEVAKNEKWAARVRAFAAPDYVN</sequence>
<organism evidence="1 2">
    <name type="scientific">Candidatus Macondimonas diazotrophica</name>
    <dbReference type="NCBI Taxonomy" id="2305248"/>
    <lineage>
        <taxon>Bacteria</taxon>
        <taxon>Pseudomonadati</taxon>
        <taxon>Pseudomonadota</taxon>
        <taxon>Gammaproteobacteria</taxon>
        <taxon>Chromatiales</taxon>
        <taxon>Ectothiorhodospiraceae</taxon>
        <taxon>Candidatus Macondimonas</taxon>
    </lineage>
</organism>
<protein>
    <submittedName>
        <fullName evidence="1">Uncharacterized protein</fullName>
    </submittedName>
</protein>
<accession>A0A4Z0F794</accession>
<dbReference type="EMBL" id="SRIO01000030">
    <property type="protein sequence ID" value="TFZ81290.1"/>
    <property type="molecule type" value="Genomic_DNA"/>
</dbReference>
<name>A0A4Z0F794_9GAMM</name>
<keyword evidence="2" id="KW-1185">Reference proteome</keyword>
<dbReference type="RefSeq" id="WP_135282862.1">
    <property type="nucleotide sequence ID" value="NZ_SRIO01000030.1"/>
</dbReference>